<dbReference type="Gene3D" id="1.50.40.10">
    <property type="entry name" value="Mitochondrial carrier domain"/>
    <property type="match status" value="2"/>
</dbReference>
<feature type="repeat" description="Solcar" evidence="9">
    <location>
        <begin position="220"/>
        <end position="309"/>
    </location>
</feature>
<evidence type="ECO:0000256" key="2">
    <source>
        <dbReference type="ARBA" id="ARBA00006375"/>
    </source>
</evidence>
<comment type="subcellular location">
    <subcellularLocation>
        <location evidence="1">Mitochondrion membrane</location>
        <topology evidence="1">Multi-pass membrane protein</topology>
    </subcellularLocation>
</comment>
<evidence type="ECO:0000256" key="7">
    <source>
        <dbReference type="ARBA" id="ARBA00023128"/>
    </source>
</evidence>
<dbReference type="Proteomes" id="UP000324022">
    <property type="component" value="Unassembled WGS sequence"/>
</dbReference>
<dbReference type="SUPFAM" id="SSF103506">
    <property type="entry name" value="Mitochondrial carrier"/>
    <property type="match status" value="1"/>
</dbReference>
<evidence type="ECO:0000313" key="11">
    <source>
        <dbReference type="EMBL" id="SPO26074.1"/>
    </source>
</evidence>
<keyword evidence="7" id="KW-0496">Mitochondrion</keyword>
<dbReference type="PROSITE" id="PS50920">
    <property type="entry name" value="SOLCAR"/>
    <property type="match status" value="3"/>
</dbReference>
<evidence type="ECO:0000256" key="10">
    <source>
        <dbReference type="RuleBase" id="RU000488"/>
    </source>
</evidence>
<keyword evidence="5" id="KW-0677">Repeat</keyword>
<comment type="similarity">
    <text evidence="2 10">Belongs to the mitochondrial carrier (TC 2.A.29) family.</text>
</comment>
<dbReference type="InterPro" id="IPR023395">
    <property type="entry name" value="MCP_dom_sf"/>
</dbReference>
<dbReference type="GO" id="GO:0000064">
    <property type="term" value="F:L-ornithine transmembrane transporter activity"/>
    <property type="evidence" value="ECO:0007669"/>
    <property type="project" value="TreeGrafter"/>
</dbReference>
<evidence type="ECO:0000256" key="1">
    <source>
        <dbReference type="ARBA" id="ARBA00004225"/>
    </source>
</evidence>
<keyword evidence="8 9" id="KW-0472">Membrane</keyword>
<proteinExistence type="inferred from homology"/>
<gene>
    <name evidence="11" type="ORF">UTRI_02348</name>
</gene>
<dbReference type="InterPro" id="IPR050567">
    <property type="entry name" value="Mitochondrial_Carrier"/>
</dbReference>
<keyword evidence="6" id="KW-1133">Transmembrane helix</keyword>
<dbReference type="GO" id="GO:1990575">
    <property type="term" value="P:mitochondrial L-ornithine transmembrane transport"/>
    <property type="evidence" value="ECO:0007669"/>
    <property type="project" value="TreeGrafter"/>
</dbReference>
<dbReference type="GO" id="GO:0031966">
    <property type="term" value="C:mitochondrial membrane"/>
    <property type="evidence" value="ECO:0007669"/>
    <property type="project" value="UniProtKB-SubCell"/>
</dbReference>
<dbReference type="OrthoDB" id="409586at2759"/>
<dbReference type="EMBL" id="OOIN01000013">
    <property type="protein sequence ID" value="SPO26074.1"/>
    <property type="molecule type" value="Genomic_DNA"/>
</dbReference>
<feature type="repeat" description="Solcar" evidence="9">
    <location>
        <begin position="24"/>
        <end position="106"/>
    </location>
</feature>
<dbReference type="InterPro" id="IPR018108">
    <property type="entry name" value="MCP_transmembrane"/>
</dbReference>
<name>A0A5C3E5S7_9BASI</name>
<evidence type="ECO:0000256" key="5">
    <source>
        <dbReference type="ARBA" id="ARBA00022737"/>
    </source>
</evidence>
<organism evidence="11 12">
    <name type="scientific">Ustilago trichophora</name>
    <dbReference type="NCBI Taxonomy" id="86804"/>
    <lineage>
        <taxon>Eukaryota</taxon>
        <taxon>Fungi</taxon>
        <taxon>Dikarya</taxon>
        <taxon>Basidiomycota</taxon>
        <taxon>Ustilaginomycotina</taxon>
        <taxon>Ustilaginomycetes</taxon>
        <taxon>Ustilaginales</taxon>
        <taxon>Ustilaginaceae</taxon>
        <taxon>Ustilago</taxon>
    </lineage>
</organism>
<keyword evidence="12" id="KW-1185">Reference proteome</keyword>
<evidence type="ECO:0000256" key="6">
    <source>
        <dbReference type="ARBA" id="ARBA00022989"/>
    </source>
</evidence>
<dbReference type="PANTHER" id="PTHR45624">
    <property type="entry name" value="MITOCHONDRIAL BASIC AMINO ACIDS TRANSPORTER-RELATED"/>
    <property type="match status" value="1"/>
</dbReference>
<keyword evidence="3 10" id="KW-0813">Transport</keyword>
<reference evidence="11 12" key="1">
    <citation type="submission" date="2018-03" db="EMBL/GenBank/DDBJ databases">
        <authorList>
            <person name="Guldener U."/>
        </authorList>
    </citation>
    <scope>NUCLEOTIDE SEQUENCE [LARGE SCALE GENOMIC DNA]</scope>
    <source>
        <strain evidence="11 12">NBRC100155</strain>
    </source>
</reference>
<evidence type="ECO:0000256" key="9">
    <source>
        <dbReference type="PROSITE-ProRule" id="PRU00282"/>
    </source>
</evidence>
<evidence type="ECO:0000256" key="8">
    <source>
        <dbReference type="ARBA" id="ARBA00023136"/>
    </source>
</evidence>
<dbReference type="AlphaFoldDB" id="A0A5C3E5S7"/>
<dbReference type="Pfam" id="PF00153">
    <property type="entry name" value="Mito_carr"/>
    <property type="match status" value="3"/>
</dbReference>
<feature type="repeat" description="Solcar" evidence="9">
    <location>
        <begin position="121"/>
        <end position="208"/>
    </location>
</feature>
<evidence type="ECO:0000313" key="12">
    <source>
        <dbReference type="Proteomes" id="UP000324022"/>
    </source>
</evidence>
<evidence type="ECO:0000256" key="4">
    <source>
        <dbReference type="ARBA" id="ARBA00022692"/>
    </source>
</evidence>
<sequence>MAELNSLPKDPLLTKRDPLLSQGHKDILAGTFGGIAQVLVGQPLDILKVRLQTSPPGTYTGMLDCATRIVRNEGPLAFYKGTLTPLLGVGACVSIQFGVVEALKRQFSQYNLKSGAPTGDLSYPQFYLAGGIAGLANSFVAGPVEHIRIRLQTQPTPPLYKGPIDCIRQITSQSGLLNGLYRGQSATFAREFHGMGMYFLTYEALVQYKLSRDKITRDELPGTYAMFAGAMAGYGLWLTAYPADIIKSKLQTDALNAKERRYKGVLDCIRQTFKADGVRGFFRGLLPTLVRSPFANAATFVAFEWAAKNLRNL</sequence>
<protein>
    <submittedName>
        <fullName evidence="11">Probable YMC1 - Protein of the mitochondrial carrier family (MCF)</fullName>
    </submittedName>
</protein>
<keyword evidence="4 9" id="KW-0812">Transmembrane</keyword>
<accession>A0A5C3E5S7</accession>
<evidence type="ECO:0000256" key="3">
    <source>
        <dbReference type="ARBA" id="ARBA00022448"/>
    </source>
</evidence>
<dbReference type="PANTHER" id="PTHR45624:SF12">
    <property type="entry name" value="MITOCHONDRIAL ORNITHINE TRANSPORTER 1"/>
    <property type="match status" value="1"/>
</dbReference>